<dbReference type="HAMAP" id="MF_00003">
    <property type="entry name" value="RbfA"/>
    <property type="match status" value="1"/>
</dbReference>
<comment type="function">
    <text evidence="2">One of several proteins that assist in the late maturation steps of the functional core of the 30S ribosomal subunit. Associates with free 30S ribosomal subunits (but not with 30S subunits that are part of 70S ribosomes or polysomes). Required for efficient processing of 16S rRNA. May interact with the 5'-terminal helix region of 16S rRNA.</text>
</comment>
<dbReference type="InterPro" id="IPR015946">
    <property type="entry name" value="KH_dom-like_a/b"/>
</dbReference>
<dbReference type="EMBL" id="CP041663">
    <property type="protein sequence ID" value="QDY88064.1"/>
    <property type="molecule type" value="Genomic_DNA"/>
</dbReference>
<comment type="subcellular location">
    <subcellularLocation>
        <location evidence="2">Cytoplasm</location>
    </subcellularLocation>
</comment>
<protein>
    <recommendedName>
        <fullName evidence="2">Ribosome-binding factor A</fullName>
    </recommendedName>
</protein>
<keyword evidence="2" id="KW-0963">Cytoplasm</keyword>
<dbReference type="OrthoDB" id="384689at2"/>
<reference evidence="4 6" key="1">
    <citation type="journal article" date="2019" name="Microbiol. Resour. Announc.">
        <title>Complete Genome Sequences of Three Mycoplasma anserisalpingitis (Mycoplasma sp. 1220) Strains.</title>
        <authorList>
            <person name="Grozner D."/>
            <person name="Forro B."/>
            <person name="Kovacs A.B."/>
            <person name="Marton S."/>
            <person name="Banyai K."/>
            <person name="Kreizinger Z."/>
            <person name="Sulyok K.M."/>
            <person name="Gyuranecz M."/>
        </authorList>
    </citation>
    <scope>NUCLEOTIDE SEQUENCE</scope>
    <source>
        <strain evidence="3 6">ATCC:BAA-2147</strain>
        <strain evidence="4">MYCAV93</strain>
    </source>
</reference>
<gene>
    <name evidence="2 4" type="primary">rbfA</name>
    <name evidence="4" type="ORF">FOY43_00035</name>
    <name evidence="3" type="ORF">FRW55_02535</name>
</gene>
<proteinExistence type="inferred from homology"/>
<dbReference type="GO" id="GO:0005829">
    <property type="term" value="C:cytosol"/>
    <property type="evidence" value="ECO:0007669"/>
    <property type="project" value="TreeGrafter"/>
</dbReference>
<comment type="similarity">
    <text evidence="2">Belongs to the RbfA family.</text>
</comment>
<accession>A0A5B8K8I4</accession>
<evidence type="ECO:0000313" key="5">
    <source>
        <dbReference type="Proteomes" id="UP000317512"/>
    </source>
</evidence>
<name>A0A5B8K8I4_9MOLU</name>
<evidence type="ECO:0000313" key="4">
    <source>
        <dbReference type="EMBL" id="QDY88064.1"/>
    </source>
</evidence>
<dbReference type="SUPFAM" id="SSF89919">
    <property type="entry name" value="Ribosome-binding factor A, RbfA"/>
    <property type="match status" value="1"/>
</dbReference>
<dbReference type="Pfam" id="PF02033">
    <property type="entry name" value="RBFA"/>
    <property type="match status" value="1"/>
</dbReference>
<dbReference type="KEGG" id="mans:FRW55_02535"/>
<dbReference type="NCBIfam" id="TIGR00082">
    <property type="entry name" value="rbfA"/>
    <property type="match status" value="1"/>
</dbReference>
<reference evidence="5" key="2">
    <citation type="submission" date="2019-07" db="EMBL/GenBank/DDBJ databases">
        <title>Complete genome sequences of three Mycoplasma sp. 1220 strains.</title>
        <authorList>
            <person name="Grozner D."/>
            <person name="Forro B."/>
            <person name="Kovacs A.B."/>
            <person name="Marton S."/>
            <person name="Banyai K."/>
            <person name="Kreizinger Z."/>
            <person name="Sulyok K.M."/>
            <person name="Gyuranecz M."/>
        </authorList>
    </citation>
    <scope>NUCLEOTIDE SEQUENCE [LARGE SCALE GENOMIC DNA]</scope>
    <source>
        <strain evidence="5">MYCAV93</strain>
    </source>
</reference>
<dbReference type="Proteomes" id="UP000317512">
    <property type="component" value="Chromosome"/>
</dbReference>
<dbReference type="InterPro" id="IPR023799">
    <property type="entry name" value="RbfA_dom_sf"/>
</dbReference>
<evidence type="ECO:0000256" key="1">
    <source>
        <dbReference type="ARBA" id="ARBA00022517"/>
    </source>
</evidence>
<keyword evidence="6" id="KW-1185">Reference proteome</keyword>
<evidence type="ECO:0000313" key="6">
    <source>
        <dbReference type="Proteomes" id="UP000318927"/>
    </source>
</evidence>
<dbReference type="GO" id="GO:0043024">
    <property type="term" value="F:ribosomal small subunit binding"/>
    <property type="evidence" value="ECO:0007669"/>
    <property type="project" value="TreeGrafter"/>
</dbReference>
<comment type="subunit">
    <text evidence="2">Monomer. Binds 30S ribosomal subunits, but not 50S ribosomal subunits or 70S ribosomes.</text>
</comment>
<dbReference type="AlphaFoldDB" id="A0A5B8K8I4"/>
<dbReference type="EMBL" id="CP042295">
    <property type="protein sequence ID" value="QDY87024.1"/>
    <property type="molecule type" value="Genomic_DNA"/>
</dbReference>
<dbReference type="InterPro" id="IPR000238">
    <property type="entry name" value="RbfA"/>
</dbReference>
<organism evidence="4 5">
    <name type="scientific">Mycoplasma anserisalpingitidis</name>
    <dbReference type="NCBI Taxonomy" id="519450"/>
    <lineage>
        <taxon>Bacteria</taxon>
        <taxon>Bacillati</taxon>
        <taxon>Mycoplasmatota</taxon>
        <taxon>Mollicutes</taxon>
        <taxon>Mycoplasmataceae</taxon>
        <taxon>Mycoplasma</taxon>
    </lineage>
</organism>
<dbReference type="Proteomes" id="UP000318927">
    <property type="component" value="Chromosome"/>
</dbReference>
<evidence type="ECO:0000313" key="3">
    <source>
        <dbReference type="EMBL" id="QDY87024.1"/>
    </source>
</evidence>
<dbReference type="RefSeq" id="WP_146308376.1">
    <property type="nucleotide sequence ID" value="NZ_CP041663.1"/>
</dbReference>
<keyword evidence="1 2" id="KW-0690">Ribosome biogenesis</keyword>
<dbReference type="PANTHER" id="PTHR33515:SF1">
    <property type="entry name" value="RIBOSOME-BINDING FACTOR A, CHLOROPLASTIC-RELATED"/>
    <property type="match status" value="1"/>
</dbReference>
<dbReference type="GO" id="GO:0030490">
    <property type="term" value="P:maturation of SSU-rRNA"/>
    <property type="evidence" value="ECO:0007669"/>
    <property type="project" value="UniProtKB-UniRule"/>
</dbReference>
<evidence type="ECO:0000256" key="2">
    <source>
        <dbReference type="HAMAP-Rule" id="MF_00003"/>
    </source>
</evidence>
<dbReference type="PANTHER" id="PTHR33515">
    <property type="entry name" value="RIBOSOME-BINDING FACTOR A, CHLOROPLASTIC-RELATED"/>
    <property type="match status" value="1"/>
</dbReference>
<dbReference type="PROSITE" id="PS01319">
    <property type="entry name" value="RBFA"/>
    <property type="match status" value="1"/>
</dbReference>
<dbReference type="InterPro" id="IPR020053">
    <property type="entry name" value="Ribosome-bd_factorA_CS"/>
</dbReference>
<dbReference type="Gene3D" id="3.30.300.20">
    <property type="match status" value="1"/>
</dbReference>
<sequence>MNNINLQRKQARVQLLVSDIVTNELTNSNIIDPVVMDVYLTNDLSFLKVYVNLSGNTTKGIEALNNAAGYVRTVLSKSLNWRKVPQVIFELDTVSKNGDRIDQILRDIKNEE</sequence>